<name>A0A1R2B0F6_9CILI</name>
<dbReference type="PANTHER" id="PTHR44675:SF1">
    <property type="entry name" value="P21-ACTIVATED PROTEIN KINASE-INTERACTING PROTEIN 1"/>
    <property type="match status" value="1"/>
</dbReference>
<sequence>MSQILITVGTYTGGLVGLKGPLNALETVFAFSVTTNCIKSLKIEGETLVVGGFDEMIRIFHLTELKEMGGVFENQGSIEHIESCKSHVLTGTDQGKISIWRTKDWTNLHSFKGHRKAITGLALHPSSRMLISTGRDRKLYLWNLVKARPSFKTRLDIVLEEIQWSPCGNFFIGKNYREVRIFNVECNFKDEFVRFMHSIQIVSIGFLGCSECFFIGDFTGEIVLSRIGRGSISFKAHDGRLCKAVFIQQEFRKIIVTVSTMGEVRIWNVTSIFKALGETEKNGFLKVDNAQDLMLAEVDLKCRCSTVATCLIADS</sequence>
<dbReference type="InterPro" id="IPR019775">
    <property type="entry name" value="WD40_repeat_CS"/>
</dbReference>
<dbReference type="PANTHER" id="PTHR44675">
    <property type="entry name" value="PAK1 INTERACTING PROTEIN 1"/>
    <property type="match status" value="1"/>
</dbReference>
<dbReference type="InterPro" id="IPR051959">
    <property type="entry name" value="PAK1-Kinase_Regulator"/>
</dbReference>
<gene>
    <name evidence="4" type="ORF">SteCoe_31818</name>
</gene>
<keyword evidence="2" id="KW-0677">Repeat</keyword>
<dbReference type="SMART" id="SM00320">
    <property type="entry name" value="WD40"/>
    <property type="match status" value="4"/>
</dbReference>
<dbReference type="InterPro" id="IPR015943">
    <property type="entry name" value="WD40/YVTN_repeat-like_dom_sf"/>
</dbReference>
<dbReference type="Pfam" id="PF00400">
    <property type="entry name" value="WD40"/>
    <property type="match status" value="1"/>
</dbReference>
<dbReference type="PROSITE" id="PS50294">
    <property type="entry name" value="WD_REPEATS_REGION"/>
    <property type="match status" value="1"/>
</dbReference>
<dbReference type="PROSITE" id="PS50082">
    <property type="entry name" value="WD_REPEATS_2"/>
    <property type="match status" value="1"/>
</dbReference>
<dbReference type="InterPro" id="IPR001680">
    <property type="entry name" value="WD40_rpt"/>
</dbReference>
<dbReference type="EMBL" id="MPUH01001107">
    <property type="protein sequence ID" value="OMJ70251.1"/>
    <property type="molecule type" value="Genomic_DNA"/>
</dbReference>
<protein>
    <submittedName>
        <fullName evidence="4">Uncharacterized protein</fullName>
    </submittedName>
</protein>
<organism evidence="4 5">
    <name type="scientific">Stentor coeruleus</name>
    <dbReference type="NCBI Taxonomy" id="5963"/>
    <lineage>
        <taxon>Eukaryota</taxon>
        <taxon>Sar</taxon>
        <taxon>Alveolata</taxon>
        <taxon>Ciliophora</taxon>
        <taxon>Postciliodesmatophora</taxon>
        <taxon>Heterotrichea</taxon>
        <taxon>Heterotrichida</taxon>
        <taxon>Stentoridae</taxon>
        <taxon>Stentor</taxon>
    </lineage>
</organism>
<dbReference type="OrthoDB" id="308449at2759"/>
<keyword evidence="5" id="KW-1185">Reference proteome</keyword>
<dbReference type="SUPFAM" id="SSF50978">
    <property type="entry name" value="WD40 repeat-like"/>
    <property type="match status" value="1"/>
</dbReference>
<dbReference type="PROSITE" id="PS00678">
    <property type="entry name" value="WD_REPEATS_1"/>
    <property type="match status" value="1"/>
</dbReference>
<accession>A0A1R2B0F6</accession>
<evidence type="ECO:0000313" key="5">
    <source>
        <dbReference type="Proteomes" id="UP000187209"/>
    </source>
</evidence>
<evidence type="ECO:0000256" key="3">
    <source>
        <dbReference type="PROSITE-ProRule" id="PRU00221"/>
    </source>
</evidence>
<reference evidence="4 5" key="1">
    <citation type="submission" date="2016-11" db="EMBL/GenBank/DDBJ databases">
        <title>The macronuclear genome of Stentor coeruleus: a giant cell with tiny introns.</title>
        <authorList>
            <person name="Slabodnick M."/>
            <person name="Ruby J.G."/>
            <person name="Reiff S.B."/>
            <person name="Swart E.C."/>
            <person name="Gosai S."/>
            <person name="Prabakaran S."/>
            <person name="Witkowska E."/>
            <person name="Larue G.E."/>
            <person name="Fisher S."/>
            <person name="Freeman R.M."/>
            <person name="Gunawardena J."/>
            <person name="Chu W."/>
            <person name="Stover N.A."/>
            <person name="Gregory B.D."/>
            <person name="Nowacki M."/>
            <person name="Derisi J."/>
            <person name="Roy S.W."/>
            <person name="Marshall W.F."/>
            <person name="Sood P."/>
        </authorList>
    </citation>
    <scope>NUCLEOTIDE SEQUENCE [LARGE SCALE GENOMIC DNA]</scope>
    <source>
        <strain evidence="4">WM001</strain>
    </source>
</reference>
<dbReference type="Gene3D" id="2.130.10.10">
    <property type="entry name" value="YVTN repeat-like/Quinoprotein amine dehydrogenase"/>
    <property type="match status" value="2"/>
</dbReference>
<evidence type="ECO:0000256" key="1">
    <source>
        <dbReference type="ARBA" id="ARBA00022574"/>
    </source>
</evidence>
<proteinExistence type="predicted"/>
<dbReference type="InterPro" id="IPR036322">
    <property type="entry name" value="WD40_repeat_dom_sf"/>
</dbReference>
<evidence type="ECO:0000313" key="4">
    <source>
        <dbReference type="EMBL" id="OMJ70251.1"/>
    </source>
</evidence>
<keyword evidence="1 3" id="KW-0853">WD repeat</keyword>
<comment type="caution">
    <text evidence="4">The sequence shown here is derived from an EMBL/GenBank/DDBJ whole genome shotgun (WGS) entry which is preliminary data.</text>
</comment>
<evidence type="ECO:0000256" key="2">
    <source>
        <dbReference type="ARBA" id="ARBA00022737"/>
    </source>
</evidence>
<dbReference type="Proteomes" id="UP000187209">
    <property type="component" value="Unassembled WGS sequence"/>
</dbReference>
<feature type="repeat" description="WD" evidence="3">
    <location>
        <begin position="111"/>
        <end position="144"/>
    </location>
</feature>
<dbReference type="AlphaFoldDB" id="A0A1R2B0F6"/>